<dbReference type="AlphaFoldDB" id="A0A931NGE4"/>
<dbReference type="InterPro" id="IPR032809">
    <property type="entry name" value="Put_HupE_UreJ"/>
</dbReference>
<dbReference type="Pfam" id="PF13795">
    <property type="entry name" value="HupE_UreJ_2"/>
    <property type="match status" value="1"/>
</dbReference>
<feature type="signal peptide" evidence="3">
    <location>
        <begin position="1"/>
        <end position="21"/>
    </location>
</feature>
<feature type="chain" id="PRO_5037564724" evidence="3">
    <location>
        <begin position="22"/>
        <end position="389"/>
    </location>
</feature>
<dbReference type="RefSeq" id="WP_198110225.1">
    <property type="nucleotide sequence ID" value="NZ_JAEDAK010000003.1"/>
</dbReference>
<keyword evidence="2" id="KW-1133">Transmembrane helix</keyword>
<name>A0A931NGE4_9BURK</name>
<gene>
    <name evidence="4" type="ORF">I7X39_06860</name>
</gene>
<evidence type="ECO:0000313" key="4">
    <source>
        <dbReference type="EMBL" id="MBH9576618.1"/>
    </source>
</evidence>
<keyword evidence="3" id="KW-0732">Signal</keyword>
<evidence type="ECO:0000256" key="1">
    <source>
        <dbReference type="SAM" id="MobiDB-lite"/>
    </source>
</evidence>
<feature type="transmembrane region" description="Helical" evidence="2">
    <location>
        <begin position="332"/>
        <end position="355"/>
    </location>
</feature>
<protein>
    <submittedName>
        <fullName evidence="4">HupE/UreJ family protein</fullName>
    </submittedName>
</protein>
<dbReference type="PROSITE" id="PS00018">
    <property type="entry name" value="EF_HAND_1"/>
    <property type="match status" value="1"/>
</dbReference>
<comment type="caution">
    <text evidence="4">The sequence shown here is derived from an EMBL/GenBank/DDBJ whole genome shotgun (WGS) entry which is preliminary data.</text>
</comment>
<dbReference type="EMBL" id="JAEDAK010000003">
    <property type="protein sequence ID" value="MBH9576618.1"/>
    <property type="molecule type" value="Genomic_DNA"/>
</dbReference>
<feature type="transmembrane region" description="Helical" evidence="2">
    <location>
        <begin position="245"/>
        <end position="266"/>
    </location>
</feature>
<sequence length="389" mass="41637">MNACKPWLLSLLLALPLSAGAHSSSQAYLDLRASEGGALLRVDLALRDLDATLDLDANADGQLSWGEVQAAQPAIERYALAGLRLQGCAAGFSPKGFGLERRADGVYAALQLQAPCHIGVGAVLRYTLLGELDPTHRALLRLSREQKEPELSLLHPLQPSEWLEPPPLPTPPPTAAPQPQALEQPPHPVPHAAAPSFWREGMHHLVTGYDHLLFLLCLLLPAVLARRRSAPGWKPLRRPGEALGAVLGIVSAFTLAHSLTLALAAYGRVQLLPQWIEPAIALSIVLAALDNLRPFLPGPRWGVALGFGLVHGFGFAGVLAELELPAGALAWALLQFNLGLELAQVGLVLLAMGLLWALRRWAGYPRWVLGLGSTLAAAMGSLWVVQRLA</sequence>
<keyword evidence="2" id="KW-0472">Membrane</keyword>
<feature type="compositionally biased region" description="Low complexity" evidence="1">
    <location>
        <begin position="177"/>
        <end position="189"/>
    </location>
</feature>
<evidence type="ECO:0000256" key="3">
    <source>
        <dbReference type="SAM" id="SignalP"/>
    </source>
</evidence>
<proteinExistence type="predicted"/>
<organism evidence="4 5">
    <name type="scientific">Inhella proteolytica</name>
    <dbReference type="NCBI Taxonomy" id="2795029"/>
    <lineage>
        <taxon>Bacteria</taxon>
        <taxon>Pseudomonadati</taxon>
        <taxon>Pseudomonadota</taxon>
        <taxon>Betaproteobacteria</taxon>
        <taxon>Burkholderiales</taxon>
        <taxon>Sphaerotilaceae</taxon>
        <taxon>Inhella</taxon>
    </lineage>
</organism>
<accession>A0A931NGE4</accession>
<feature type="transmembrane region" description="Helical" evidence="2">
    <location>
        <begin position="367"/>
        <end position="385"/>
    </location>
</feature>
<dbReference type="InterPro" id="IPR018247">
    <property type="entry name" value="EF_Hand_1_Ca_BS"/>
</dbReference>
<evidence type="ECO:0000313" key="5">
    <source>
        <dbReference type="Proteomes" id="UP000613266"/>
    </source>
</evidence>
<feature type="transmembrane region" description="Helical" evidence="2">
    <location>
        <begin position="205"/>
        <end position="224"/>
    </location>
</feature>
<reference evidence="4" key="1">
    <citation type="submission" date="2020-12" db="EMBL/GenBank/DDBJ databases">
        <title>The genome sequence of Inhella sp. 1Y17.</title>
        <authorList>
            <person name="Liu Y."/>
        </authorList>
    </citation>
    <scope>NUCLEOTIDE SEQUENCE</scope>
    <source>
        <strain evidence="4">1Y17</strain>
    </source>
</reference>
<feature type="transmembrane region" description="Helical" evidence="2">
    <location>
        <begin position="301"/>
        <end position="320"/>
    </location>
</feature>
<dbReference type="Proteomes" id="UP000613266">
    <property type="component" value="Unassembled WGS sequence"/>
</dbReference>
<keyword evidence="5" id="KW-1185">Reference proteome</keyword>
<feature type="compositionally biased region" description="Pro residues" evidence="1">
    <location>
        <begin position="164"/>
        <end position="176"/>
    </location>
</feature>
<evidence type="ECO:0000256" key="2">
    <source>
        <dbReference type="SAM" id="Phobius"/>
    </source>
</evidence>
<feature type="region of interest" description="Disordered" evidence="1">
    <location>
        <begin position="154"/>
        <end position="189"/>
    </location>
</feature>
<keyword evidence="2" id="KW-0812">Transmembrane</keyword>